<keyword evidence="3" id="KW-1185">Reference proteome</keyword>
<keyword evidence="1" id="KW-0732">Signal</keyword>
<dbReference type="EMBL" id="JAAWWK010000005">
    <property type="protein sequence ID" value="NKI18413.1"/>
    <property type="molecule type" value="Genomic_DNA"/>
</dbReference>
<dbReference type="RefSeq" id="WP_168450953.1">
    <property type="nucleotide sequence ID" value="NZ_JAAWWK010000005.1"/>
</dbReference>
<evidence type="ECO:0000256" key="1">
    <source>
        <dbReference type="SAM" id="SignalP"/>
    </source>
</evidence>
<feature type="signal peptide" evidence="1">
    <location>
        <begin position="1"/>
        <end position="26"/>
    </location>
</feature>
<sequence>MLTLSTNFLRAGFVALAIAAPIVSIAETTNSTRQSFSFLGIGPTFVDYEETTTPSEDLNVRSDAHGTLLSQRSGAYVAYDDDWGFYFNTTSYIGTNTIDEEWEINDTLVQENIFSLKRTAIQLLVTRRVEGNHYAVFGGANIEKSFTRYGWTYPPQDEYQVQRETRNITEDVSQLVAYVGYEYNEFFTTKEPGWRYQFQALAGLALYSETLNNADGDNTFDASMDGYLFRFSPTVGYQLNENFMAALAVDVNINRRDEDRVTYNAEVNGQNAEVTRILPSNHFWSVSPTFNLYWSF</sequence>
<evidence type="ECO:0000313" key="3">
    <source>
        <dbReference type="Proteomes" id="UP000765845"/>
    </source>
</evidence>
<gene>
    <name evidence="2" type="ORF">HCU74_13430</name>
</gene>
<protein>
    <recommendedName>
        <fullName evidence="4">Outer membrane protein beta-barrel domain-containing protein</fullName>
    </recommendedName>
</protein>
<feature type="chain" id="PRO_5046325228" description="Outer membrane protein beta-barrel domain-containing protein" evidence="1">
    <location>
        <begin position="27"/>
        <end position="296"/>
    </location>
</feature>
<reference evidence="2 3" key="1">
    <citation type="submission" date="2020-04" db="EMBL/GenBank/DDBJ databases">
        <authorList>
            <person name="Yoon J."/>
        </authorList>
    </citation>
    <scope>NUCLEOTIDE SEQUENCE [LARGE SCALE GENOMIC DNA]</scope>
    <source>
        <strain evidence="2 3">KMU-166</strain>
    </source>
</reference>
<organism evidence="2 3">
    <name type="scientific">Spongiibacter thalassae</name>
    <dbReference type="NCBI Taxonomy" id="2721624"/>
    <lineage>
        <taxon>Bacteria</taxon>
        <taxon>Pseudomonadati</taxon>
        <taxon>Pseudomonadota</taxon>
        <taxon>Gammaproteobacteria</taxon>
        <taxon>Cellvibrionales</taxon>
        <taxon>Spongiibacteraceae</taxon>
        <taxon>Spongiibacter</taxon>
    </lineage>
</organism>
<evidence type="ECO:0008006" key="4">
    <source>
        <dbReference type="Google" id="ProtNLM"/>
    </source>
</evidence>
<evidence type="ECO:0000313" key="2">
    <source>
        <dbReference type="EMBL" id="NKI18413.1"/>
    </source>
</evidence>
<comment type="caution">
    <text evidence="2">The sequence shown here is derived from an EMBL/GenBank/DDBJ whole genome shotgun (WGS) entry which is preliminary data.</text>
</comment>
<dbReference type="Proteomes" id="UP000765845">
    <property type="component" value="Unassembled WGS sequence"/>
</dbReference>
<accession>A0ABX1GIW2</accession>
<name>A0ABX1GIW2_9GAMM</name>
<proteinExistence type="predicted"/>